<feature type="transmembrane region" description="Helical" evidence="5">
    <location>
        <begin position="315"/>
        <end position="339"/>
    </location>
</feature>
<feature type="transmembrane region" description="Helical" evidence="5">
    <location>
        <begin position="275"/>
        <end position="303"/>
    </location>
</feature>
<sequence length="362" mass="40215">MTLNDTQPSQELDNVSSSSMGGDLITGAQLYFILLTTSAFTQVFSIGGVITNVINIAVFVKLGFNETSNISLLTLALCDLLSTILTIWGTLCVTPGFSDAELPFLPTEIAQLTGGALSMFVLRCSAWVTAFISFERCLCILIPLKVKKWVTPKMSTAVVLAISITTIGPYIGVHWRWTFMWKFLPARNATILGVTVVDTPFLNLKEKIDNIVFGAIQPIIAFFTVLVCTVFLVVYLRRSSQWRKSMASAGGKTGGGDNSFQFQMKQNISRKEEKVVRLVTSIATIFIVCYTPNTLMILHMAIFPSFSLFGQHRNTFLMIYLVSVLANSVSASVNIFIYYNMGTRYRNALRLMFHFDSEDSVK</sequence>
<keyword evidence="3 5" id="KW-1133">Transmembrane helix</keyword>
<dbReference type="InterPro" id="IPR017452">
    <property type="entry name" value="GPCR_Rhodpsn_7TM"/>
</dbReference>
<dbReference type="GO" id="GO:0008528">
    <property type="term" value="F:G protein-coupled peptide receptor activity"/>
    <property type="evidence" value="ECO:0007669"/>
    <property type="project" value="InterPro"/>
</dbReference>
<evidence type="ECO:0000313" key="7">
    <source>
        <dbReference type="EMBL" id="KAK3743568.1"/>
    </source>
</evidence>
<dbReference type="PROSITE" id="PS50262">
    <property type="entry name" value="G_PROTEIN_RECEP_F1_2"/>
    <property type="match status" value="1"/>
</dbReference>
<dbReference type="AlphaFoldDB" id="A0AAE0YFJ0"/>
<feature type="transmembrane region" description="Helical" evidence="5">
    <location>
        <begin position="211"/>
        <end position="236"/>
    </location>
</feature>
<dbReference type="EMBL" id="JAWDGP010006302">
    <property type="protein sequence ID" value="KAK3743568.1"/>
    <property type="molecule type" value="Genomic_DNA"/>
</dbReference>
<dbReference type="InterPro" id="IPR019427">
    <property type="entry name" value="7TM_GPCR_serpentine_rcpt_Srw"/>
</dbReference>
<feature type="transmembrane region" description="Helical" evidence="5">
    <location>
        <begin position="109"/>
        <end position="134"/>
    </location>
</feature>
<accession>A0AAE0YFJ0</accession>
<dbReference type="PRINTS" id="PR00237">
    <property type="entry name" value="GPCRRHODOPSN"/>
</dbReference>
<evidence type="ECO:0000259" key="6">
    <source>
        <dbReference type="PROSITE" id="PS50262"/>
    </source>
</evidence>
<feature type="transmembrane region" description="Helical" evidence="5">
    <location>
        <begin position="72"/>
        <end position="97"/>
    </location>
</feature>
<comment type="caution">
    <text evidence="7">The sequence shown here is derived from an EMBL/GenBank/DDBJ whole genome shotgun (WGS) entry which is preliminary data.</text>
</comment>
<evidence type="ECO:0000256" key="1">
    <source>
        <dbReference type="ARBA" id="ARBA00004370"/>
    </source>
</evidence>
<name>A0AAE0YFJ0_9GAST</name>
<feature type="domain" description="G-protein coupled receptors family 1 profile" evidence="6">
    <location>
        <begin position="51"/>
        <end position="338"/>
    </location>
</feature>
<evidence type="ECO:0000256" key="3">
    <source>
        <dbReference type="ARBA" id="ARBA00022989"/>
    </source>
</evidence>
<dbReference type="InterPro" id="IPR052954">
    <property type="entry name" value="GPCR-Ligand_Int"/>
</dbReference>
<reference evidence="7" key="1">
    <citation type="journal article" date="2023" name="G3 (Bethesda)">
        <title>A reference genome for the long-term kleptoplast-retaining sea slug Elysia crispata morphotype clarki.</title>
        <authorList>
            <person name="Eastman K.E."/>
            <person name="Pendleton A.L."/>
            <person name="Shaikh M.A."/>
            <person name="Suttiyut T."/>
            <person name="Ogas R."/>
            <person name="Tomko P."/>
            <person name="Gavelis G."/>
            <person name="Widhalm J.R."/>
            <person name="Wisecaver J.H."/>
        </authorList>
    </citation>
    <scope>NUCLEOTIDE SEQUENCE</scope>
    <source>
        <strain evidence="7">ECLA1</strain>
    </source>
</reference>
<protein>
    <recommendedName>
        <fullName evidence="6">G-protein coupled receptors family 1 profile domain-containing protein</fullName>
    </recommendedName>
</protein>
<proteinExistence type="predicted"/>
<evidence type="ECO:0000256" key="4">
    <source>
        <dbReference type="ARBA" id="ARBA00023136"/>
    </source>
</evidence>
<keyword evidence="4 5" id="KW-0472">Membrane</keyword>
<feature type="transmembrane region" description="Helical" evidence="5">
    <location>
        <begin position="155"/>
        <end position="175"/>
    </location>
</feature>
<dbReference type="SUPFAM" id="SSF81321">
    <property type="entry name" value="Family A G protein-coupled receptor-like"/>
    <property type="match status" value="1"/>
</dbReference>
<feature type="transmembrane region" description="Helical" evidence="5">
    <location>
        <begin position="30"/>
        <end position="60"/>
    </location>
</feature>
<dbReference type="PANTHER" id="PTHR46641:SF2">
    <property type="entry name" value="FMRFAMIDE RECEPTOR"/>
    <property type="match status" value="1"/>
</dbReference>
<keyword evidence="2 5" id="KW-0812">Transmembrane</keyword>
<organism evidence="7 8">
    <name type="scientific">Elysia crispata</name>
    <name type="common">lettuce slug</name>
    <dbReference type="NCBI Taxonomy" id="231223"/>
    <lineage>
        <taxon>Eukaryota</taxon>
        <taxon>Metazoa</taxon>
        <taxon>Spiralia</taxon>
        <taxon>Lophotrochozoa</taxon>
        <taxon>Mollusca</taxon>
        <taxon>Gastropoda</taxon>
        <taxon>Heterobranchia</taxon>
        <taxon>Euthyneura</taxon>
        <taxon>Panpulmonata</taxon>
        <taxon>Sacoglossa</taxon>
        <taxon>Placobranchoidea</taxon>
        <taxon>Plakobranchidae</taxon>
        <taxon>Elysia</taxon>
    </lineage>
</organism>
<dbReference type="InterPro" id="IPR000276">
    <property type="entry name" value="GPCR_Rhodpsn"/>
</dbReference>
<dbReference type="Gene3D" id="1.20.1070.10">
    <property type="entry name" value="Rhodopsin 7-helix transmembrane proteins"/>
    <property type="match status" value="1"/>
</dbReference>
<dbReference type="PANTHER" id="PTHR46641">
    <property type="entry name" value="FMRFAMIDE RECEPTOR-RELATED"/>
    <property type="match status" value="1"/>
</dbReference>
<keyword evidence="8" id="KW-1185">Reference proteome</keyword>
<gene>
    <name evidence="7" type="ORF">RRG08_027434</name>
</gene>
<dbReference type="Pfam" id="PF10324">
    <property type="entry name" value="7TM_GPCR_Srw"/>
    <property type="match status" value="1"/>
</dbReference>
<dbReference type="Proteomes" id="UP001283361">
    <property type="component" value="Unassembled WGS sequence"/>
</dbReference>
<evidence type="ECO:0000313" key="8">
    <source>
        <dbReference type="Proteomes" id="UP001283361"/>
    </source>
</evidence>
<comment type="subcellular location">
    <subcellularLocation>
        <location evidence="1">Membrane</location>
    </subcellularLocation>
</comment>
<dbReference type="GO" id="GO:0016020">
    <property type="term" value="C:membrane"/>
    <property type="evidence" value="ECO:0007669"/>
    <property type="project" value="UniProtKB-SubCell"/>
</dbReference>
<evidence type="ECO:0000256" key="5">
    <source>
        <dbReference type="SAM" id="Phobius"/>
    </source>
</evidence>
<evidence type="ECO:0000256" key="2">
    <source>
        <dbReference type="ARBA" id="ARBA00022692"/>
    </source>
</evidence>